<proteinExistence type="inferred from homology"/>
<dbReference type="SUPFAM" id="SSF46579">
    <property type="entry name" value="Prefoldin"/>
    <property type="match status" value="1"/>
</dbReference>
<dbReference type="NCBIfam" id="TIGR00293">
    <property type="entry name" value="prefoldin subunit alpha"/>
    <property type="match status" value="1"/>
</dbReference>
<dbReference type="OrthoDB" id="10267474at2759"/>
<evidence type="ECO:0000256" key="2">
    <source>
        <dbReference type="ARBA" id="ARBA00023186"/>
    </source>
</evidence>
<name>A0A061BJG0_CYBFA</name>
<keyword evidence="2" id="KW-0143">Chaperone</keyword>
<comment type="similarity">
    <text evidence="1">Belongs to the prefoldin subunit alpha family.</text>
</comment>
<dbReference type="GO" id="GO:1990115">
    <property type="term" value="P:RNA polymerase III assembly"/>
    <property type="evidence" value="ECO:0007669"/>
    <property type="project" value="TreeGrafter"/>
</dbReference>
<dbReference type="InterPro" id="IPR004127">
    <property type="entry name" value="Prefoldin_subunit_alpha"/>
</dbReference>
<organism evidence="3">
    <name type="scientific">Cyberlindnera fabianii</name>
    <name type="common">Yeast</name>
    <name type="synonym">Hansenula fabianii</name>
    <dbReference type="NCBI Taxonomy" id="36022"/>
    <lineage>
        <taxon>Eukaryota</taxon>
        <taxon>Fungi</taxon>
        <taxon>Dikarya</taxon>
        <taxon>Ascomycota</taxon>
        <taxon>Saccharomycotina</taxon>
        <taxon>Saccharomycetes</taxon>
        <taxon>Phaffomycetales</taxon>
        <taxon>Phaffomycetaceae</taxon>
        <taxon>Cyberlindnera</taxon>
    </lineage>
</organism>
<accession>A0A061BJG0</accession>
<dbReference type="PhylomeDB" id="A0A061BJG0"/>
<dbReference type="VEuPathDB" id="FungiDB:BON22_5182"/>
<protein>
    <submittedName>
        <fullName evidence="3">CYFA0S29e00430g1_1</fullName>
    </submittedName>
</protein>
<dbReference type="Pfam" id="PF02996">
    <property type="entry name" value="Prefoldin"/>
    <property type="match status" value="1"/>
</dbReference>
<evidence type="ECO:0000313" key="3">
    <source>
        <dbReference type="EMBL" id="CDR47129.1"/>
    </source>
</evidence>
<dbReference type="GO" id="GO:1990114">
    <property type="term" value="P:RNA polymerase II core complex assembly"/>
    <property type="evidence" value="ECO:0007669"/>
    <property type="project" value="TreeGrafter"/>
</dbReference>
<dbReference type="PANTHER" id="PTHR12674">
    <property type="entry name" value="PREFOLDIN SUBUNIT 5"/>
    <property type="match status" value="1"/>
</dbReference>
<dbReference type="GO" id="GO:1990113">
    <property type="term" value="P:RNA polymerase I assembly"/>
    <property type="evidence" value="ECO:0007669"/>
    <property type="project" value="TreeGrafter"/>
</dbReference>
<dbReference type="AlphaFoldDB" id="A0A061BJG0"/>
<dbReference type="HAMAP" id="MF_00308">
    <property type="entry name" value="PfdA"/>
    <property type="match status" value="1"/>
</dbReference>
<dbReference type="Gene3D" id="1.10.287.370">
    <property type="match status" value="1"/>
</dbReference>
<dbReference type="CDD" id="cd23157">
    <property type="entry name" value="Prefoldin_5"/>
    <property type="match status" value="1"/>
</dbReference>
<dbReference type="InterPro" id="IPR011599">
    <property type="entry name" value="PFD_alpha_archaea"/>
</dbReference>
<dbReference type="GO" id="GO:0006457">
    <property type="term" value="P:protein folding"/>
    <property type="evidence" value="ECO:0007669"/>
    <property type="project" value="InterPro"/>
</dbReference>
<evidence type="ECO:0000256" key="1">
    <source>
        <dbReference type="ARBA" id="ARBA00010048"/>
    </source>
</evidence>
<dbReference type="FunFam" id="1.10.287.370:FF:000004">
    <property type="entry name" value="Probable prefoldin subunit 5"/>
    <property type="match status" value="1"/>
</dbReference>
<dbReference type="GO" id="GO:0051082">
    <property type="term" value="F:unfolded protein binding"/>
    <property type="evidence" value="ECO:0007669"/>
    <property type="project" value="InterPro"/>
</dbReference>
<dbReference type="GO" id="GO:0005737">
    <property type="term" value="C:cytoplasm"/>
    <property type="evidence" value="ECO:0007669"/>
    <property type="project" value="TreeGrafter"/>
</dbReference>
<dbReference type="PANTHER" id="PTHR12674:SF2">
    <property type="entry name" value="PREFOLDIN SUBUNIT 5"/>
    <property type="match status" value="1"/>
</dbReference>
<gene>
    <name evidence="3" type="ORF">CYFA0S_29e00430g</name>
</gene>
<dbReference type="GO" id="GO:0016272">
    <property type="term" value="C:prefoldin complex"/>
    <property type="evidence" value="ECO:0007669"/>
    <property type="project" value="InterPro"/>
</dbReference>
<dbReference type="EMBL" id="LK052914">
    <property type="protein sequence ID" value="CDR47129.1"/>
    <property type="molecule type" value="Genomic_DNA"/>
</dbReference>
<sequence length="160" mass="18003">MSTENKIDITKLEPEQIIQLRKQFESELEHFTTSLDALNMALTKFRECVRNIKQVGDKSSEGKQILVPLSGSLYVPGKIKDNDKFLVDVGTGYFVEKNAENAVKFYEAKITQLNSDSLKVTDIIKEKSATIQRVDQVLREKVHQQQVEQQKAGTTAASTA</sequence>
<reference evidence="3" key="1">
    <citation type="journal article" date="2014" name="Genome Announc.">
        <title>Genome sequence of the yeast Cyberlindnera fabianii (Hansenula fabianii).</title>
        <authorList>
            <person name="Freel K.C."/>
            <person name="Sarilar V."/>
            <person name="Neuveglise C."/>
            <person name="Devillers H."/>
            <person name="Friedrich A."/>
            <person name="Schacherer J."/>
        </authorList>
    </citation>
    <scope>NUCLEOTIDE SEQUENCE</scope>
    <source>
        <strain evidence="3">YJS4271</strain>
    </source>
</reference>
<dbReference type="InterPro" id="IPR009053">
    <property type="entry name" value="Prefoldin"/>
</dbReference>